<feature type="compositionally biased region" description="Low complexity" evidence="1">
    <location>
        <begin position="27"/>
        <end position="41"/>
    </location>
</feature>
<evidence type="ECO:0000256" key="2">
    <source>
        <dbReference type="SAM" id="SignalP"/>
    </source>
</evidence>
<accession>A0AAD3NY58</accession>
<gene>
    <name evidence="3" type="ORF">GCM10017635_13020</name>
</gene>
<dbReference type="AlphaFoldDB" id="A0AAD3NY58"/>
<evidence type="ECO:0000313" key="4">
    <source>
        <dbReference type="Proteomes" id="UP001143349"/>
    </source>
</evidence>
<comment type="caution">
    <text evidence="3">The sequence shown here is derived from an EMBL/GenBank/DDBJ whole genome shotgun (WGS) entry which is preliminary data.</text>
</comment>
<feature type="region of interest" description="Disordered" evidence="1">
    <location>
        <begin position="26"/>
        <end position="50"/>
    </location>
</feature>
<dbReference type="EMBL" id="BSFH01000023">
    <property type="protein sequence ID" value="GLK63831.1"/>
    <property type="molecule type" value="Genomic_DNA"/>
</dbReference>
<proteinExistence type="predicted"/>
<evidence type="ECO:0000313" key="3">
    <source>
        <dbReference type="EMBL" id="GLK63831.1"/>
    </source>
</evidence>
<keyword evidence="2" id="KW-0732">Signal</keyword>
<reference evidence="3" key="2">
    <citation type="submission" date="2023-01" db="EMBL/GenBank/DDBJ databases">
        <authorList>
            <person name="Sun Q."/>
            <person name="Evtushenko L."/>
        </authorList>
    </citation>
    <scope>NUCLEOTIDE SEQUENCE</scope>
    <source>
        <strain evidence="3">VKM B-2222</strain>
    </source>
</reference>
<feature type="signal peptide" evidence="2">
    <location>
        <begin position="1"/>
        <end position="24"/>
    </location>
</feature>
<reference evidence="3" key="1">
    <citation type="journal article" date="2014" name="Int. J. Syst. Evol. Microbiol.">
        <title>Complete genome sequence of Corynebacterium casei LMG S-19264T (=DSM 44701T), isolated from a smear-ripened cheese.</title>
        <authorList>
            <consortium name="US DOE Joint Genome Institute (JGI-PGF)"/>
            <person name="Walter F."/>
            <person name="Albersmeier A."/>
            <person name="Kalinowski J."/>
            <person name="Ruckert C."/>
        </authorList>
    </citation>
    <scope>NUCLEOTIDE SEQUENCE</scope>
    <source>
        <strain evidence="3">VKM B-2222</strain>
    </source>
</reference>
<dbReference type="Proteomes" id="UP001143349">
    <property type="component" value="Unassembled WGS sequence"/>
</dbReference>
<sequence length="107" mass="11435">MSRNRQSLILIVCLLTALVPPSFAEPAGQAKGAGKSQAVGQSQSSALRVGDQLDSARLHQVTRPGLYGMSQAPAGSRYGIVDGKLIRYDPESARVLSIIRQVDKIMD</sequence>
<evidence type="ECO:0000256" key="1">
    <source>
        <dbReference type="SAM" id="MobiDB-lite"/>
    </source>
</evidence>
<name>A0AAD3NY58_9RHOB</name>
<evidence type="ECO:0008006" key="5">
    <source>
        <dbReference type="Google" id="ProtNLM"/>
    </source>
</evidence>
<feature type="chain" id="PRO_5042242338" description="RcnB family protein" evidence="2">
    <location>
        <begin position="25"/>
        <end position="107"/>
    </location>
</feature>
<organism evidence="3 4">
    <name type="scientific">Paracoccus kondratievae</name>
    <dbReference type="NCBI Taxonomy" id="135740"/>
    <lineage>
        <taxon>Bacteria</taxon>
        <taxon>Pseudomonadati</taxon>
        <taxon>Pseudomonadota</taxon>
        <taxon>Alphaproteobacteria</taxon>
        <taxon>Rhodobacterales</taxon>
        <taxon>Paracoccaceae</taxon>
        <taxon>Paracoccus</taxon>
    </lineage>
</organism>
<dbReference type="RefSeq" id="WP_010397998.1">
    <property type="nucleotide sequence ID" value="NZ_BSFH01000023.1"/>
</dbReference>
<keyword evidence="4" id="KW-1185">Reference proteome</keyword>
<protein>
    <recommendedName>
        <fullName evidence="5">RcnB family protein</fullName>
    </recommendedName>
</protein>